<evidence type="ECO:0000256" key="7">
    <source>
        <dbReference type="ARBA" id="ARBA00023014"/>
    </source>
</evidence>
<organism evidence="11 12">
    <name type="scientific">Denitrificimonas caeni</name>
    <dbReference type="NCBI Taxonomy" id="521720"/>
    <lineage>
        <taxon>Bacteria</taxon>
        <taxon>Pseudomonadati</taxon>
        <taxon>Pseudomonadota</taxon>
        <taxon>Gammaproteobacteria</taxon>
        <taxon>Pseudomonadales</taxon>
        <taxon>Pseudomonadaceae</taxon>
        <taxon>Denitrificimonas</taxon>
    </lineage>
</organism>
<dbReference type="PANTHER" id="PTHR42961:SF2">
    <property type="entry name" value="IRON-SULFUR PROTEIN NUBPL"/>
    <property type="match status" value="1"/>
</dbReference>
<feature type="domain" description="MIP18 family-like" evidence="10">
    <location>
        <begin position="6"/>
        <end position="77"/>
    </location>
</feature>
<dbReference type="FunFam" id="3.40.50.300:FF:000418">
    <property type="entry name" value="Iron-sulfur cluster carrier protein"/>
    <property type="match status" value="1"/>
</dbReference>
<dbReference type="CDD" id="cd02037">
    <property type="entry name" value="Mrp_NBP35"/>
    <property type="match status" value="1"/>
</dbReference>
<evidence type="ECO:0000256" key="6">
    <source>
        <dbReference type="ARBA" id="ARBA00023004"/>
    </source>
</evidence>
<dbReference type="GO" id="GO:0016887">
    <property type="term" value="F:ATP hydrolysis activity"/>
    <property type="evidence" value="ECO:0007669"/>
    <property type="project" value="UniProtKB-UniRule"/>
</dbReference>
<evidence type="ECO:0000313" key="12">
    <source>
        <dbReference type="Proteomes" id="UP001212189"/>
    </source>
</evidence>
<evidence type="ECO:0000256" key="4">
    <source>
        <dbReference type="ARBA" id="ARBA00022741"/>
    </source>
</evidence>
<comment type="similarity">
    <text evidence="1">In the N-terminal section; belongs to the MIP18 family.</text>
</comment>
<keyword evidence="5 9" id="KW-0067">ATP-binding</keyword>
<evidence type="ECO:0000256" key="9">
    <source>
        <dbReference type="HAMAP-Rule" id="MF_02040"/>
    </source>
</evidence>
<dbReference type="GO" id="GO:0005524">
    <property type="term" value="F:ATP binding"/>
    <property type="evidence" value="ECO:0007669"/>
    <property type="project" value="UniProtKB-UniRule"/>
</dbReference>
<dbReference type="Pfam" id="PF10609">
    <property type="entry name" value="ParA"/>
    <property type="match status" value="1"/>
</dbReference>
<keyword evidence="4 9" id="KW-0547">Nucleotide-binding</keyword>
<gene>
    <name evidence="11" type="primary">apbC</name>
    <name evidence="11" type="ORF">O6P33_11495</name>
</gene>
<dbReference type="InterPro" id="IPR027417">
    <property type="entry name" value="P-loop_NTPase"/>
</dbReference>
<protein>
    <recommendedName>
        <fullName evidence="9">Iron-sulfur cluster carrier protein</fullName>
    </recommendedName>
</protein>
<evidence type="ECO:0000256" key="5">
    <source>
        <dbReference type="ARBA" id="ARBA00022840"/>
    </source>
</evidence>
<dbReference type="NCBIfam" id="NF008669">
    <property type="entry name" value="PRK11670.1"/>
    <property type="match status" value="1"/>
</dbReference>
<proteinExistence type="inferred from homology"/>
<dbReference type="EMBL" id="CP114976">
    <property type="protein sequence ID" value="WBE24971.1"/>
    <property type="molecule type" value="Genomic_DNA"/>
</dbReference>
<dbReference type="Gene3D" id="3.30.300.130">
    <property type="entry name" value="Fe-S cluster assembly (FSCA)"/>
    <property type="match status" value="1"/>
</dbReference>
<keyword evidence="7 9" id="KW-0411">Iron-sulfur</keyword>
<sequence length="364" mass="38282">MSAVTRAAVEETLRGLIDPNLNADPVSAGCVRSIEIQGDSVSVQLQLGYAADLFKTGWAQMLQMSLEQMPGVNRAEVNIETVIEAAQGQTDVPTLAGVKNVIAVASGKGGVGKSTTAANLALALAREGARVGILDADIYGPSQGIMLGVPSGTQPETREQKFFVPIQAHGISVMSMAFLTTDSTPMVWRGPMASGALLQMITQTAWDDLDYLVVDMPPGTGDIQLTLAQKVPVAGAVIVTTPQDIALLDARKGIEMFRKVNIPILGVVENMAVHICSNCGHAEHLFGEGGGERLAESYDAELLASLPLSMAIRLQCDGGEPTASADPESQIAMIYQQLARTVGARLSVLNQQSAAMPSIEISDD</sequence>
<comment type="similarity">
    <text evidence="8 9">Belongs to the Mrp/NBP35 ATP-binding proteins family.</text>
</comment>
<dbReference type="RefSeq" id="WP_269817914.1">
    <property type="nucleotide sequence ID" value="NZ_CP114976.1"/>
</dbReference>
<dbReference type="Proteomes" id="UP001212189">
    <property type="component" value="Chromosome"/>
</dbReference>
<dbReference type="GO" id="GO:0005829">
    <property type="term" value="C:cytosol"/>
    <property type="evidence" value="ECO:0007669"/>
    <property type="project" value="TreeGrafter"/>
</dbReference>
<dbReference type="HAMAP" id="MF_02040">
    <property type="entry name" value="Mrp_NBP35"/>
    <property type="match status" value="1"/>
</dbReference>
<evidence type="ECO:0000256" key="3">
    <source>
        <dbReference type="ARBA" id="ARBA00022723"/>
    </source>
</evidence>
<dbReference type="InterPro" id="IPR002744">
    <property type="entry name" value="MIP18-like"/>
</dbReference>
<dbReference type="GO" id="GO:0140663">
    <property type="term" value="F:ATP-dependent FeS chaperone activity"/>
    <property type="evidence" value="ECO:0007669"/>
    <property type="project" value="InterPro"/>
</dbReference>
<dbReference type="InterPro" id="IPR000808">
    <property type="entry name" value="Mrp-like_CS"/>
</dbReference>
<evidence type="ECO:0000256" key="8">
    <source>
        <dbReference type="ARBA" id="ARBA00024036"/>
    </source>
</evidence>
<accession>A0AAF0AK12</accession>
<keyword evidence="9" id="KW-0378">Hydrolase</keyword>
<comment type="function">
    <text evidence="9">Binds and transfers iron-sulfur (Fe-S) clusters to target apoproteins. Can hydrolyze ATP.</text>
</comment>
<evidence type="ECO:0000313" key="11">
    <source>
        <dbReference type="EMBL" id="WBE24971.1"/>
    </source>
</evidence>
<dbReference type="PROSITE" id="PS01215">
    <property type="entry name" value="MRP"/>
    <property type="match status" value="1"/>
</dbReference>
<feature type="binding site" evidence="9">
    <location>
        <begin position="107"/>
        <end position="114"/>
    </location>
    <ligand>
        <name>ATP</name>
        <dbReference type="ChEBI" id="CHEBI:30616"/>
    </ligand>
</feature>
<comment type="subunit">
    <text evidence="9">Homodimer.</text>
</comment>
<keyword evidence="12" id="KW-1185">Reference proteome</keyword>
<dbReference type="GO" id="GO:0051539">
    <property type="term" value="F:4 iron, 4 sulfur cluster binding"/>
    <property type="evidence" value="ECO:0007669"/>
    <property type="project" value="TreeGrafter"/>
</dbReference>
<dbReference type="InterPro" id="IPR019591">
    <property type="entry name" value="Mrp/NBP35_ATP-bd"/>
</dbReference>
<dbReference type="SUPFAM" id="SSF117916">
    <property type="entry name" value="Fe-S cluster assembly (FSCA) domain-like"/>
    <property type="match status" value="1"/>
</dbReference>
<dbReference type="AlphaFoldDB" id="A0AAF0AK12"/>
<name>A0AAF0AK12_9GAMM</name>
<dbReference type="SUPFAM" id="SSF52540">
    <property type="entry name" value="P-loop containing nucleoside triphosphate hydrolases"/>
    <property type="match status" value="1"/>
</dbReference>
<dbReference type="InterPro" id="IPR033756">
    <property type="entry name" value="YlxH/NBP35"/>
</dbReference>
<dbReference type="KEGG" id="dce:O6P33_11495"/>
<dbReference type="Pfam" id="PF01883">
    <property type="entry name" value="FeS_assembly_P"/>
    <property type="match status" value="1"/>
</dbReference>
<evidence type="ECO:0000259" key="10">
    <source>
        <dbReference type="Pfam" id="PF01883"/>
    </source>
</evidence>
<dbReference type="GO" id="GO:0046872">
    <property type="term" value="F:metal ion binding"/>
    <property type="evidence" value="ECO:0007669"/>
    <property type="project" value="UniProtKB-KW"/>
</dbReference>
<evidence type="ECO:0000256" key="1">
    <source>
        <dbReference type="ARBA" id="ARBA00007352"/>
    </source>
</evidence>
<keyword evidence="3 9" id="KW-0479">Metal-binding</keyword>
<dbReference type="InterPro" id="IPR034904">
    <property type="entry name" value="FSCA_dom_sf"/>
</dbReference>
<dbReference type="PANTHER" id="PTHR42961">
    <property type="entry name" value="IRON-SULFUR PROTEIN NUBPL"/>
    <property type="match status" value="1"/>
</dbReference>
<dbReference type="GO" id="GO:0016226">
    <property type="term" value="P:iron-sulfur cluster assembly"/>
    <property type="evidence" value="ECO:0007669"/>
    <property type="project" value="InterPro"/>
</dbReference>
<reference evidence="11 12" key="1">
    <citation type="submission" date="2022-12" db="EMBL/GenBank/DDBJ databases">
        <title>Coexistence and Characterization of a Novel Tigecycline Resistance gene tet(X) variant and blaNDM-1 in a Pseudomonas caeni Isolate of Chicken Origin.</title>
        <authorList>
            <person name="Lu X."/>
            <person name="Zhang L."/>
            <person name="Li R."/>
            <person name="Wang Z."/>
        </authorList>
    </citation>
    <scope>NUCLEOTIDE SEQUENCE [LARGE SCALE GENOMIC DNA]</scope>
    <source>
        <strain evidence="11 12">CE14</strain>
    </source>
</reference>
<dbReference type="Gene3D" id="3.40.50.300">
    <property type="entry name" value="P-loop containing nucleotide triphosphate hydrolases"/>
    <property type="match status" value="1"/>
</dbReference>
<keyword evidence="6 9" id="KW-0408">Iron</keyword>
<evidence type="ECO:0000256" key="2">
    <source>
        <dbReference type="ARBA" id="ARBA00008205"/>
    </source>
</evidence>
<dbReference type="InterPro" id="IPR044304">
    <property type="entry name" value="NUBPL-like"/>
</dbReference>
<comment type="similarity">
    <text evidence="2">In the C-terminal section; belongs to the Mrp/NBP35 ATP-binding proteins family.</text>
</comment>